<feature type="region of interest" description="Disordered" evidence="1">
    <location>
        <begin position="180"/>
        <end position="205"/>
    </location>
</feature>
<accession>A0A7V7TW66</accession>
<reference evidence="2 3" key="1">
    <citation type="submission" date="2019-09" db="EMBL/GenBank/DDBJ databases">
        <title>YIM 132180 draft genome.</title>
        <authorList>
            <person name="Zhang K."/>
        </authorList>
    </citation>
    <scope>NUCLEOTIDE SEQUENCE [LARGE SCALE GENOMIC DNA]</scope>
    <source>
        <strain evidence="2 3">YIM 132180</strain>
    </source>
</reference>
<evidence type="ECO:0000313" key="2">
    <source>
        <dbReference type="EMBL" id="KAB0679663.1"/>
    </source>
</evidence>
<keyword evidence="3" id="KW-1185">Reference proteome</keyword>
<evidence type="ECO:0000256" key="1">
    <source>
        <dbReference type="SAM" id="MobiDB-lite"/>
    </source>
</evidence>
<protein>
    <submittedName>
        <fullName evidence="2">Uncharacterized protein</fullName>
    </submittedName>
</protein>
<dbReference type="AlphaFoldDB" id="A0A7V7TW66"/>
<dbReference type="Proteomes" id="UP000432089">
    <property type="component" value="Unassembled WGS sequence"/>
</dbReference>
<dbReference type="RefSeq" id="WP_150970186.1">
    <property type="nucleotide sequence ID" value="NZ_VZDO01000009.1"/>
</dbReference>
<gene>
    <name evidence="2" type="ORF">F6X38_12650</name>
</gene>
<evidence type="ECO:0000313" key="3">
    <source>
        <dbReference type="Proteomes" id="UP000432089"/>
    </source>
</evidence>
<organism evidence="2 3">
    <name type="scientific">Plantimonas leprariae</name>
    <dbReference type="NCBI Taxonomy" id="2615207"/>
    <lineage>
        <taxon>Bacteria</taxon>
        <taxon>Pseudomonadati</taxon>
        <taxon>Pseudomonadota</taxon>
        <taxon>Alphaproteobacteria</taxon>
        <taxon>Hyphomicrobiales</taxon>
        <taxon>Aurantimonadaceae</taxon>
        <taxon>Plantimonas</taxon>
    </lineage>
</organism>
<comment type="caution">
    <text evidence="2">The sequence shown here is derived from an EMBL/GenBank/DDBJ whole genome shotgun (WGS) entry which is preliminary data.</text>
</comment>
<sequence length="205" mass="22831">MDHDPEHTVRATLEPHHSKIRGAILDGFAEVQAVDQYRRENDLGPRLYPRTVTNDIFDAVARRASSTFVGVPGVRVLHETQTVKFCFDDKVLLRFKKGDESHLGRNIQTQASLAFVDPQQDLPGMPSEAVKVEVLYETNVIGNEIEKVLVVARDGNRLLWFYEIGDDADSATGTVIPLPLAPAPDDDDMSMVKPKVGPKKADRKE</sequence>
<dbReference type="EMBL" id="VZDO01000009">
    <property type="protein sequence ID" value="KAB0679663.1"/>
    <property type="molecule type" value="Genomic_DNA"/>
</dbReference>
<name>A0A7V7TW66_9HYPH</name>
<proteinExistence type="predicted"/>